<dbReference type="RefSeq" id="WP_158463807.1">
    <property type="nucleotide sequence ID" value="NZ_VZAD01000071.1"/>
</dbReference>
<dbReference type="Proteomes" id="UP000384372">
    <property type="component" value="Unassembled WGS sequence"/>
</dbReference>
<comment type="caution">
    <text evidence="2">The sequence shown here is derived from an EMBL/GenBank/DDBJ whole genome shotgun (WGS) entry which is preliminary data.</text>
</comment>
<organism evidence="2 3">
    <name type="scientific">Segatella copri</name>
    <dbReference type="NCBI Taxonomy" id="165179"/>
    <lineage>
        <taxon>Bacteria</taxon>
        <taxon>Pseudomonadati</taxon>
        <taxon>Bacteroidota</taxon>
        <taxon>Bacteroidia</taxon>
        <taxon>Bacteroidales</taxon>
        <taxon>Prevotellaceae</taxon>
        <taxon>Segatella</taxon>
    </lineage>
</organism>
<feature type="transmembrane region" description="Helical" evidence="1">
    <location>
        <begin position="140"/>
        <end position="163"/>
    </location>
</feature>
<dbReference type="AlphaFoldDB" id="A0A6A7WCQ7"/>
<dbReference type="EMBL" id="VZAD01000071">
    <property type="protein sequence ID" value="MQP12161.1"/>
    <property type="molecule type" value="Genomic_DNA"/>
</dbReference>
<feature type="transmembrane region" description="Helical" evidence="1">
    <location>
        <begin position="293"/>
        <end position="312"/>
    </location>
</feature>
<accession>A0A6A7WCQ7</accession>
<feature type="transmembrane region" description="Helical" evidence="1">
    <location>
        <begin position="318"/>
        <end position="335"/>
    </location>
</feature>
<protein>
    <recommendedName>
        <fullName evidence="4">Glycosyltransferase RgtA/B/C/D-like domain-containing protein</fullName>
    </recommendedName>
</protein>
<feature type="transmembrane region" description="Helical" evidence="1">
    <location>
        <begin position="183"/>
        <end position="206"/>
    </location>
</feature>
<dbReference type="InterPro" id="IPR045691">
    <property type="entry name" value="DUF6056"/>
</dbReference>
<evidence type="ECO:0000313" key="3">
    <source>
        <dbReference type="Proteomes" id="UP000384372"/>
    </source>
</evidence>
<evidence type="ECO:0008006" key="4">
    <source>
        <dbReference type="Google" id="ProtNLM"/>
    </source>
</evidence>
<keyword evidence="1" id="KW-0472">Membrane</keyword>
<dbReference type="OrthoDB" id="1071238at2"/>
<dbReference type="Pfam" id="PF19528">
    <property type="entry name" value="DUF6056"/>
    <property type="match status" value="1"/>
</dbReference>
<feature type="transmembrane region" description="Helical" evidence="1">
    <location>
        <begin position="12"/>
        <end position="33"/>
    </location>
</feature>
<keyword evidence="1" id="KW-1133">Transmembrane helix</keyword>
<keyword evidence="1" id="KW-0812">Transmembrane</keyword>
<keyword evidence="3" id="KW-1185">Reference proteome</keyword>
<gene>
    <name evidence="2" type="ORF">F7D20_09385</name>
</gene>
<evidence type="ECO:0000256" key="1">
    <source>
        <dbReference type="SAM" id="Phobius"/>
    </source>
</evidence>
<evidence type="ECO:0000313" key="2">
    <source>
        <dbReference type="EMBL" id="MQP12161.1"/>
    </source>
</evidence>
<feature type="transmembrane region" description="Helical" evidence="1">
    <location>
        <begin position="256"/>
        <end position="281"/>
    </location>
</feature>
<name>A0A6A7WCQ7_9BACT</name>
<feature type="transmembrane region" description="Helical" evidence="1">
    <location>
        <begin position="117"/>
        <end position="133"/>
    </location>
</feature>
<reference evidence="2 3" key="1">
    <citation type="submission" date="2019-09" db="EMBL/GenBank/DDBJ databases">
        <title>Distinct polysaccharide growth profiles of human intestinal Prevotella copri isolates.</title>
        <authorList>
            <person name="Fehlner-Peach H."/>
            <person name="Magnabosco C."/>
            <person name="Raghavan V."/>
            <person name="Scher J.U."/>
            <person name="Tett A."/>
            <person name="Cox L.M."/>
            <person name="Gottsegen C."/>
            <person name="Watters A."/>
            <person name="Wiltshire- Gordon J.D."/>
            <person name="Segata N."/>
            <person name="Bonneau R."/>
            <person name="Littman D.R."/>
        </authorList>
    </citation>
    <scope>NUCLEOTIDE SEQUENCE [LARGE SCALE GENOMIC DNA]</scope>
    <source>
        <strain evidence="3">iAQ1173</strain>
    </source>
</reference>
<sequence>MKRLIAGQKYQLAYILTIGILYYILCHLAPITLSDDVLYKFVWPHDNESYNRPIASILDIIESQYIHYQVVNGRSIIHFFIQLFDGIIGKEACNVISSILFGCLICMTTRMASQGKNTLFGLSITSAMLFLLIPGFHNEFLFFAALFNYLWATVATMCFVFMLNHIKEKNMSVYMLGLSMSSFFFGWLHEGITFPITLTLIIYCILNYHKHKIFKSPIFYCTVFYALGTFVCLSSPGTIQRIGQQDSLWQLMTQKIIFGGVNLLHLRVSYLMLAVSLFSFYKKRTVWKEHFNRYKYFYLTWIFTFIPVFGSGATETRVIFYTEFIATIIVINLLVSIKSHKYQKSLTIGCNVAMLLMYVPVLHYSLENYKNDQYILQQLKTYQVEIVSVPQIRPASNPVLSSIFDNYLREPVKFGPFEYAQGFVQNNAYLKCIKILFDKDKLYFLPKDIVEKMKRNQIKKTFFTYNTHKELMVLEIKANCQIKEVKLLLKDEDLNSLPFYKRILAYREHSYIVPEGYYDTLSYHQKKYLIVCCPTRNIARRIKNIAYRYK</sequence>
<proteinExistence type="predicted"/>
<feature type="transmembrane region" description="Helical" evidence="1">
    <location>
        <begin position="218"/>
        <end position="236"/>
    </location>
</feature>